<dbReference type="EMBL" id="FOXQ01000008">
    <property type="protein sequence ID" value="SFQ29545.1"/>
    <property type="molecule type" value="Genomic_DNA"/>
</dbReference>
<evidence type="ECO:0000256" key="3">
    <source>
        <dbReference type="ARBA" id="ARBA00022801"/>
    </source>
</evidence>
<evidence type="ECO:0000256" key="2">
    <source>
        <dbReference type="ARBA" id="ARBA00022723"/>
    </source>
</evidence>
<dbReference type="GO" id="GO:0046872">
    <property type="term" value="F:metal ion binding"/>
    <property type="evidence" value="ECO:0007669"/>
    <property type="project" value="UniProtKB-KW"/>
</dbReference>
<dbReference type="InterPro" id="IPR050738">
    <property type="entry name" value="Sulfatase"/>
</dbReference>
<protein>
    <submittedName>
        <fullName evidence="6">Arylsulfatase A</fullName>
    </submittedName>
</protein>
<gene>
    <name evidence="6" type="ORF">SAMN05444277_10884</name>
</gene>
<keyword evidence="3" id="KW-0378">Hydrolase</keyword>
<name>A0A1I5XC59_9BACT</name>
<dbReference type="Gene3D" id="3.40.720.10">
    <property type="entry name" value="Alkaline Phosphatase, subunit A"/>
    <property type="match status" value="1"/>
</dbReference>
<accession>A0A1I5XC59</accession>
<sequence>MSTVFSRLLQSAFYLLIFITITNTACKKTDPATPVIPDPLPGSKPNIILIMGDDIGFEVPGFTGGESYATPNMDAMAEQGMQFTRCYGSPMCSPSRFMLLTGKYNFRNYGDESWADLGLDQKTIANTLQSAGYATCAAGKWQLNHGDTGLATFGFDKYCITDPFKLASENNSATLRLYKNPTIYENGAYLPESEMEGKYSEDIFLNYMLSFIDSSNKVKKPFFIYYAPNLCHKPFSPTPDDPEFAAWDPYKRESFSDTVFFKSMIKYYDKNMGTLLAKLKATAIEQNTLILFIAGDNGTDDEINSKFQGTYISGGKGHTKITGTHLAFAAYWPGHILPSKNGNIVDLVDFLPTIAAAAGVGVSAGNGPLDGISFYDQLMGSSNAEARQYSYNWYDLNQRGPDADPPIVWAMDKKYKLYSSQTSLINYAEDILEKNPIPENEQTNNEQKERATLQNVIDSYHN</sequence>
<dbReference type="PANTHER" id="PTHR42693">
    <property type="entry name" value="ARYLSULFATASE FAMILY MEMBER"/>
    <property type="match status" value="1"/>
</dbReference>
<dbReference type="PROSITE" id="PS00523">
    <property type="entry name" value="SULFATASE_1"/>
    <property type="match status" value="1"/>
</dbReference>
<keyword evidence="4" id="KW-0106">Calcium</keyword>
<dbReference type="AlphaFoldDB" id="A0A1I5XC59"/>
<evidence type="ECO:0000313" key="6">
    <source>
        <dbReference type="EMBL" id="SFQ29545.1"/>
    </source>
</evidence>
<dbReference type="InterPro" id="IPR024607">
    <property type="entry name" value="Sulfatase_CS"/>
</dbReference>
<dbReference type="InterPro" id="IPR000917">
    <property type="entry name" value="Sulfatase_N"/>
</dbReference>
<dbReference type="OrthoDB" id="9764377at2"/>
<dbReference type="GO" id="GO:0004065">
    <property type="term" value="F:arylsulfatase activity"/>
    <property type="evidence" value="ECO:0007669"/>
    <property type="project" value="TreeGrafter"/>
</dbReference>
<organism evidence="6 7">
    <name type="scientific">Parafilimonas terrae</name>
    <dbReference type="NCBI Taxonomy" id="1465490"/>
    <lineage>
        <taxon>Bacteria</taxon>
        <taxon>Pseudomonadati</taxon>
        <taxon>Bacteroidota</taxon>
        <taxon>Chitinophagia</taxon>
        <taxon>Chitinophagales</taxon>
        <taxon>Chitinophagaceae</taxon>
        <taxon>Parafilimonas</taxon>
    </lineage>
</organism>
<dbReference type="SUPFAM" id="SSF53649">
    <property type="entry name" value="Alkaline phosphatase-like"/>
    <property type="match status" value="1"/>
</dbReference>
<evidence type="ECO:0000256" key="1">
    <source>
        <dbReference type="ARBA" id="ARBA00008779"/>
    </source>
</evidence>
<dbReference type="RefSeq" id="WP_090659407.1">
    <property type="nucleotide sequence ID" value="NZ_FOXQ01000008.1"/>
</dbReference>
<dbReference type="Proteomes" id="UP000199031">
    <property type="component" value="Unassembled WGS sequence"/>
</dbReference>
<keyword evidence="7" id="KW-1185">Reference proteome</keyword>
<evidence type="ECO:0000259" key="5">
    <source>
        <dbReference type="Pfam" id="PF00884"/>
    </source>
</evidence>
<feature type="domain" description="Sulfatase N-terminal" evidence="5">
    <location>
        <begin position="45"/>
        <end position="360"/>
    </location>
</feature>
<keyword evidence="2" id="KW-0479">Metal-binding</keyword>
<dbReference type="PANTHER" id="PTHR42693:SF53">
    <property type="entry name" value="ENDO-4-O-SULFATASE"/>
    <property type="match status" value="1"/>
</dbReference>
<comment type="similarity">
    <text evidence="1">Belongs to the sulfatase family.</text>
</comment>
<evidence type="ECO:0000313" key="7">
    <source>
        <dbReference type="Proteomes" id="UP000199031"/>
    </source>
</evidence>
<dbReference type="InterPro" id="IPR017850">
    <property type="entry name" value="Alkaline_phosphatase_core_sf"/>
</dbReference>
<dbReference type="Pfam" id="PF00884">
    <property type="entry name" value="Sulfatase"/>
    <property type="match status" value="1"/>
</dbReference>
<dbReference type="STRING" id="1465490.SAMN05444277_10884"/>
<evidence type="ECO:0000256" key="4">
    <source>
        <dbReference type="ARBA" id="ARBA00022837"/>
    </source>
</evidence>
<reference evidence="6 7" key="1">
    <citation type="submission" date="2016-10" db="EMBL/GenBank/DDBJ databases">
        <authorList>
            <person name="de Groot N.N."/>
        </authorList>
    </citation>
    <scope>NUCLEOTIDE SEQUENCE [LARGE SCALE GENOMIC DNA]</scope>
    <source>
        <strain evidence="6 7">DSM 28286</strain>
    </source>
</reference>
<proteinExistence type="inferred from homology"/>